<feature type="transmembrane region" description="Helical" evidence="9">
    <location>
        <begin position="21"/>
        <end position="43"/>
    </location>
</feature>
<feature type="transmembrane region" description="Helical" evidence="9">
    <location>
        <begin position="55"/>
        <end position="71"/>
    </location>
</feature>
<comment type="function">
    <text evidence="9">Part of the tripartite ATP-independent periplasmic (TRAP) transport system.</text>
</comment>
<dbReference type="GO" id="GO:0005886">
    <property type="term" value="C:plasma membrane"/>
    <property type="evidence" value="ECO:0007669"/>
    <property type="project" value="UniProtKB-SubCell"/>
</dbReference>
<evidence type="ECO:0000313" key="12">
    <source>
        <dbReference type="Proteomes" id="UP000271227"/>
    </source>
</evidence>
<feature type="transmembrane region" description="Helical" evidence="9">
    <location>
        <begin position="92"/>
        <end position="112"/>
    </location>
</feature>
<evidence type="ECO:0000313" key="11">
    <source>
        <dbReference type="EMBL" id="RMB08984.1"/>
    </source>
</evidence>
<evidence type="ECO:0000256" key="8">
    <source>
        <dbReference type="ARBA" id="ARBA00038436"/>
    </source>
</evidence>
<dbReference type="InParanoid" id="A0A3M0CH75"/>
<dbReference type="AlphaFoldDB" id="A0A3M0CH75"/>
<accession>A0A3M0CH75</accession>
<dbReference type="InterPro" id="IPR007387">
    <property type="entry name" value="TRAP_DctQ"/>
</dbReference>
<dbReference type="PANTHER" id="PTHR35011">
    <property type="entry name" value="2,3-DIKETO-L-GULONATE TRAP TRANSPORTER SMALL PERMEASE PROTEIN YIAM"/>
    <property type="match status" value="1"/>
</dbReference>
<dbReference type="PANTHER" id="PTHR35011:SF4">
    <property type="entry name" value="SLL1102 PROTEIN"/>
    <property type="match status" value="1"/>
</dbReference>
<dbReference type="Proteomes" id="UP000271227">
    <property type="component" value="Unassembled WGS sequence"/>
</dbReference>
<keyword evidence="6 9" id="KW-1133">Transmembrane helix</keyword>
<comment type="caution">
    <text evidence="11">The sequence shown here is derived from an EMBL/GenBank/DDBJ whole genome shotgun (WGS) entry which is preliminary data.</text>
</comment>
<protein>
    <recommendedName>
        <fullName evidence="9">TRAP transporter small permease protein</fullName>
    </recommendedName>
</protein>
<gene>
    <name evidence="11" type="ORF">BXY39_1631</name>
</gene>
<reference evidence="11 12" key="1">
    <citation type="submission" date="2018-10" db="EMBL/GenBank/DDBJ databases">
        <title>Genomic Encyclopedia of Archaeal and Bacterial Type Strains, Phase II (KMG-II): from individual species to whole genera.</title>
        <authorList>
            <person name="Goeker M."/>
        </authorList>
    </citation>
    <scope>NUCLEOTIDE SEQUENCE [LARGE SCALE GENOMIC DNA]</scope>
    <source>
        <strain evidence="11 12">DSM 25217</strain>
    </source>
</reference>
<name>A0A3M0CH75_9PROT</name>
<evidence type="ECO:0000256" key="5">
    <source>
        <dbReference type="ARBA" id="ARBA00022692"/>
    </source>
</evidence>
<sequence>MAILLNIARILETPVIWIGSRAAWLSVILMAVIVFDVTLRHWFVVGSTQLQELEWHLHGALFLLCLGWAYIRGAHVRIELLSDRWSARRRAWVELAGCTLFLLPYVTMLLIYGGDYVAISFAYEEASASPTGLTNRWIIKGVMILGVALLGLAGTARFLEAIVYLTGTAETAGKTRFAAAQRTISSRT</sequence>
<proteinExistence type="inferred from homology"/>
<dbReference type="EMBL" id="REFR01000010">
    <property type="protein sequence ID" value="RMB08984.1"/>
    <property type="molecule type" value="Genomic_DNA"/>
</dbReference>
<dbReference type="Pfam" id="PF04290">
    <property type="entry name" value="DctQ"/>
    <property type="match status" value="1"/>
</dbReference>
<feature type="domain" description="Tripartite ATP-independent periplasmic transporters DctQ component" evidence="10">
    <location>
        <begin position="29"/>
        <end position="162"/>
    </location>
</feature>
<keyword evidence="2 9" id="KW-0813">Transport</keyword>
<evidence type="ECO:0000256" key="2">
    <source>
        <dbReference type="ARBA" id="ARBA00022448"/>
    </source>
</evidence>
<organism evidence="11 12">
    <name type="scientific">Eilatimonas milleporae</name>
    <dbReference type="NCBI Taxonomy" id="911205"/>
    <lineage>
        <taxon>Bacteria</taxon>
        <taxon>Pseudomonadati</taxon>
        <taxon>Pseudomonadota</taxon>
        <taxon>Alphaproteobacteria</taxon>
        <taxon>Kordiimonadales</taxon>
        <taxon>Kordiimonadaceae</taxon>
        <taxon>Eilatimonas</taxon>
    </lineage>
</organism>
<evidence type="ECO:0000256" key="6">
    <source>
        <dbReference type="ARBA" id="ARBA00022989"/>
    </source>
</evidence>
<keyword evidence="3" id="KW-1003">Cell membrane</keyword>
<dbReference type="GO" id="GO:0022857">
    <property type="term" value="F:transmembrane transporter activity"/>
    <property type="evidence" value="ECO:0007669"/>
    <property type="project" value="UniProtKB-UniRule"/>
</dbReference>
<evidence type="ECO:0000259" key="10">
    <source>
        <dbReference type="Pfam" id="PF04290"/>
    </source>
</evidence>
<evidence type="ECO:0000256" key="3">
    <source>
        <dbReference type="ARBA" id="ARBA00022475"/>
    </source>
</evidence>
<feature type="transmembrane region" description="Helical" evidence="9">
    <location>
        <begin position="137"/>
        <end position="159"/>
    </location>
</feature>
<comment type="subcellular location">
    <subcellularLocation>
        <location evidence="1 9">Cell inner membrane</location>
        <topology evidence="1 9">Multi-pass membrane protein</topology>
    </subcellularLocation>
</comment>
<comment type="subunit">
    <text evidence="9">The complex comprises the extracytoplasmic solute receptor protein and the two transmembrane proteins.</text>
</comment>
<evidence type="ECO:0000256" key="9">
    <source>
        <dbReference type="RuleBase" id="RU369079"/>
    </source>
</evidence>
<keyword evidence="4 9" id="KW-0997">Cell inner membrane</keyword>
<keyword evidence="12" id="KW-1185">Reference proteome</keyword>
<dbReference type="RefSeq" id="WP_245999008.1">
    <property type="nucleotide sequence ID" value="NZ_REFR01000010.1"/>
</dbReference>
<keyword evidence="7 9" id="KW-0472">Membrane</keyword>
<evidence type="ECO:0000256" key="1">
    <source>
        <dbReference type="ARBA" id="ARBA00004429"/>
    </source>
</evidence>
<comment type="similarity">
    <text evidence="8 9">Belongs to the TRAP transporter small permease family.</text>
</comment>
<dbReference type="InterPro" id="IPR055348">
    <property type="entry name" value="DctQ"/>
</dbReference>
<evidence type="ECO:0000256" key="7">
    <source>
        <dbReference type="ARBA" id="ARBA00023136"/>
    </source>
</evidence>
<evidence type="ECO:0000256" key="4">
    <source>
        <dbReference type="ARBA" id="ARBA00022519"/>
    </source>
</evidence>
<keyword evidence="5 9" id="KW-0812">Transmembrane</keyword>